<evidence type="ECO:0000313" key="1">
    <source>
        <dbReference type="EMBL" id="KAI9377510.1"/>
    </source>
</evidence>
<dbReference type="Proteomes" id="UP000006729">
    <property type="component" value="Chromosome 19"/>
</dbReference>
<evidence type="ECO:0000313" key="2">
    <source>
        <dbReference type="Proteomes" id="UP000006729"/>
    </source>
</evidence>
<sequence length="151" mass="16898">MESLRYLYLDRTGIRKLSSPIRNLKGLCCLALGNCKYLEGKYLGDLRLLEQDVDLKYLRKLNLSGCGILEVPKSLGCLTSLEALDLSGNNFVRLPTNISELYELQYLGLRYCRRLGSLQKLPPRLAKLDAHSCTSLRTVPSSSAIVDGNIF</sequence>
<protein>
    <submittedName>
        <fullName evidence="1">Uncharacterized protein</fullName>
    </submittedName>
</protein>
<comment type="caution">
    <text evidence="1">The sequence shown here is derived from an EMBL/GenBank/DDBJ whole genome shotgun (WGS) entry which is preliminary data.</text>
</comment>
<name>A0ACC0RJR4_POPTR</name>
<dbReference type="EMBL" id="CM009308">
    <property type="protein sequence ID" value="KAI9377510.1"/>
    <property type="molecule type" value="Genomic_DNA"/>
</dbReference>
<reference evidence="1 2" key="1">
    <citation type="journal article" date="2006" name="Science">
        <title>The genome of black cottonwood, Populus trichocarpa (Torr. &amp; Gray).</title>
        <authorList>
            <person name="Tuskan G.A."/>
            <person name="Difazio S."/>
            <person name="Jansson S."/>
            <person name="Bohlmann J."/>
            <person name="Grigoriev I."/>
            <person name="Hellsten U."/>
            <person name="Putnam N."/>
            <person name="Ralph S."/>
            <person name="Rombauts S."/>
            <person name="Salamov A."/>
            <person name="Schein J."/>
            <person name="Sterck L."/>
            <person name="Aerts A."/>
            <person name="Bhalerao R.R."/>
            <person name="Bhalerao R.P."/>
            <person name="Blaudez D."/>
            <person name="Boerjan W."/>
            <person name="Brun A."/>
            <person name="Brunner A."/>
            <person name="Busov V."/>
            <person name="Campbell M."/>
            <person name="Carlson J."/>
            <person name="Chalot M."/>
            <person name="Chapman J."/>
            <person name="Chen G.L."/>
            <person name="Cooper D."/>
            <person name="Coutinho P.M."/>
            <person name="Couturier J."/>
            <person name="Covert S."/>
            <person name="Cronk Q."/>
            <person name="Cunningham R."/>
            <person name="Davis J."/>
            <person name="Degroeve S."/>
            <person name="Dejardin A."/>
            <person name="Depamphilis C."/>
            <person name="Detter J."/>
            <person name="Dirks B."/>
            <person name="Dubchak I."/>
            <person name="Duplessis S."/>
            <person name="Ehlting J."/>
            <person name="Ellis B."/>
            <person name="Gendler K."/>
            <person name="Goodstein D."/>
            <person name="Gribskov M."/>
            <person name="Grimwood J."/>
            <person name="Groover A."/>
            <person name="Gunter L."/>
            <person name="Hamberger B."/>
            <person name="Heinze B."/>
            <person name="Helariutta Y."/>
            <person name="Henrissat B."/>
            <person name="Holligan D."/>
            <person name="Holt R."/>
            <person name="Huang W."/>
            <person name="Islam-Faridi N."/>
            <person name="Jones S."/>
            <person name="Jones-Rhoades M."/>
            <person name="Jorgensen R."/>
            <person name="Joshi C."/>
            <person name="Kangasjarvi J."/>
            <person name="Karlsson J."/>
            <person name="Kelleher C."/>
            <person name="Kirkpatrick R."/>
            <person name="Kirst M."/>
            <person name="Kohler A."/>
            <person name="Kalluri U."/>
            <person name="Larimer F."/>
            <person name="Leebens-Mack J."/>
            <person name="Leple J.C."/>
            <person name="Locascio P."/>
            <person name="Lou Y."/>
            <person name="Lucas S."/>
            <person name="Martin F."/>
            <person name="Montanini B."/>
            <person name="Napoli C."/>
            <person name="Nelson D.R."/>
            <person name="Nelson C."/>
            <person name="Nieminen K."/>
            <person name="Nilsson O."/>
            <person name="Pereda V."/>
            <person name="Peter G."/>
            <person name="Philippe R."/>
            <person name="Pilate G."/>
            <person name="Poliakov A."/>
            <person name="Razumovskaya J."/>
            <person name="Richardson P."/>
            <person name="Rinaldi C."/>
            <person name="Ritland K."/>
            <person name="Rouze P."/>
            <person name="Ryaboy D."/>
            <person name="Schmutz J."/>
            <person name="Schrader J."/>
            <person name="Segerman B."/>
            <person name="Shin H."/>
            <person name="Siddiqui A."/>
            <person name="Sterky F."/>
            <person name="Terry A."/>
            <person name="Tsai C.J."/>
            <person name="Uberbacher E."/>
            <person name="Unneberg P."/>
            <person name="Vahala J."/>
            <person name="Wall K."/>
            <person name="Wessler S."/>
            <person name="Yang G."/>
            <person name="Yin T."/>
            <person name="Douglas C."/>
            <person name="Marra M."/>
            <person name="Sandberg G."/>
            <person name="Van de Peer Y."/>
            <person name="Rokhsar D."/>
        </authorList>
    </citation>
    <scope>NUCLEOTIDE SEQUENCE [LARGE SCALE GENOMIC DNA]</scope>
    <source>
        <strain evidence="2">cv. Nisqually</strain>
    </source>
</reference>
<gene>
    <name evidence="1" type="ORF">POPTR_019G070608v4</name>
</gene>
<keyword evidence="2" id="KW-1185">Reference proteome</keyword>
<proteinExistence type="predicted"/>
<accession>A0ACC0RJR4</accession>
<organism evidence="1 2">
    <name type="scientific">Populus trichocarpa</name>
    <name type="common">Western balsam poplar</name>
    <name type="synonym">Populus balsamifera subsp. trichocarpa</name>
    <dbReference type="NCBI Taxonomy" id="3694"/>
    <lineage>
        <taxon>Eukaryota</taxon>
        <taxon>Viridiplantae</taxon>
        <taxon>Streptophyta</taxon>
        <taxon>Embryophyta</taxon>
        <taxon>Tracheophyta</taxon>
        <taxon>Spermatophyta</taxon>
        <taxon>Magnoliopsida</taxon>
        <taxon>eudicotyledons</taxon>
        <taxon>Gunneridae</taxon>
        <taxon>Pentapetalae</taxon>
        <taxon>rosids</taxon>
        <taxon>fabids</taxon>
        <taxon>Malpighiales</taxon>
        <taxon>Salicaceae</taxon>
        <taxon>Saliceae</taxon>
        <taxon>Populus</taxon>
    </lineage>
</organism>